<evidence type="ECO:0000313" key="2">
    <source>
        <dbReference type="EMBL" id="CAH1731555.1"/>
    </source>
</evidence>
<reference evidence="2" key="2">
    <citation type="submission" date="2022-10" db="EMBL/GenBank/DDBJ databases">
        <authorList>
            <consortium name="ENA_rothamsted_submissions"/>
            <consortium name="culmorum"/>
            <person name="King R."/>
        </authorList>
    </citation>
    <scope>NUCLEOTIDE SEQUENCE</scope>
</reference>
<sequence>MKKKEGNGLRCFMINRRDTTGNYLIKIMCIPTTVYTLLVAYNICYAGKTERNPELFSTETVFKYVRRSSLISDIIRFKIRNLKYFERIKCMFSYSSRVGRDGTIARKPAHPRPILYYYYLPHVSPAMAVAAGKL</sequence>
<proteinExistence type="predicted"/>
<keyword evidence="3" id="KW-1185">Reference proteome</keyword>
<organism evidence="2 3">
    <name type="scientific">Aphis gossypii</name>
    <name type="common">Cotton aphid</name>
    <dbReference type="NCBI Taxonomy" id="80765"/>
    <lineage>
        <taxon>Eukaryota</taxon>
        <taxon>Metazoa</taxon>
        <taxon>Ecdysozoa</taxon>
        <taxon>Arthropoda</taxon>
        <taxon>Hexapoda</taxon>
        <taxon>Insecta</taxon>
        <taxon>Pterygota</taxon>
        <taxon>Neoptera</taxon>
        <taxon>Paraneoptera</taxon>
        <taxon>Hemiptera</taxon>
        <taxon>Sternorrhyncha</taxon>
        <taxon>Aphidomorpha</taxon>
        <taxon>Aphidoidea</taxon>
        <taxon>Aphididae</taxon>
        <taxon>Aphidini</taxon>
        <taxon>Aphis</taxon>
        <taxon>Aphis</taxon>
    </lineage>
</organism>
<feature type="transmembrane region" description="Helical" evidence="1">
    <location>
        <begin position="23"/>
        <end position="43"/>
    </location>
</feature>
<dbReference type="EMBL" id="OU899036">
    <property type="protein sequence ID" value="CAH1731555.1"/>
    <property type="molecule type" value="Genomic_DNA"/>
</dbReference>
<accession>A0A9P0JB56</accession>
<gene>
    <name evidence="2" type="ORF">APHIGO_LOCUS8248</name>
</gene>
<protein>
    <submittedName>
        <fullName evidence="2">Uncharacterized protein</fullName>
    </submittedName>
</protein>
<evidence type="ECO:0000313" key="3">
    <source>
        <dbReference type="Proteomes" id="UP001154329"/>
    </source>
</evidence>
<name>A0A9P0JB56_APHGO</name>
<dbReference type="AlphaFoldDB" id="A0A9P0JB56"/>
<keyword evidence="1" id="KW-0472">Membrane</keyword>
<evidence type="ECO:0000256" key="1">
    <source>
        <dbReference type="SAM" id="Phobius"/>
    </source>
</evidence>
<keyword evidence="1" id="KW-0812">Transmembrane</keyword>
<keyword evidence="1" id="KW-1133">Transmembrane helix</keyword>
<reference evidence="2" key="1">
    <citation type="submission" date="2022-02" db="EMBL/GenBank/DDBJ databases">
        <authorList>
            <person name="King R."/>
        </authorList>
    </citation>
    <scope>NUCLEOTIDE SEQUENCE</scope>
</reference>
<dbReference type="Proteomes" id="UP001154329">
    <property type="component" value="Chromosome 3"/>
</dbReference>